<dbReference type="InterPro" id="IPR021109">
    <property type="entry name" value="Peptidase_aspartic_dom_sf"/>
</dbReference>
<evidence type="ECO:0000313" key="2">
    <source>
        <dbReference type="EMBL" id="KAL0445892.1"/>
    </source>
</evidence>
<evidence type="ECO:0000256" key="1">
    <source>
        <dbReference type="SAM" id="MobiDB-lite"/>
    </source>
</evidence>
<dbReference type="CDD" id="cd00303">
    <property type="entry name" value="retropepsin_like"/>
    <property type="match status" value="1"/>
</dbReference>
<dbReference type="Gene3D" id="2.40.70.10">
    <property type="entry name" value="Acid Proteases"/>
    <property type="match status" value="1"/>
</dbReference>
<feature type="compositionally biased region" description="Basic and acidic residues" evidence="1">
    <location>
        <begin position="52"/>
        <end position="66"/>
    </location>
</feature>
<dbReference type="PANTHER" id="PTHR33240">
    <property type="entry name" value="OS08G0508500 PROTEIN"/>
    <property type="match status" value="1"/>
</dbReference>
<reference evidence="2" key="2">
    <citation type="journal article" date="2024" name="Plant">
        <title>Genomic evolution and insights into agronomic trait innovations of Sesamum species.</title>
        <authorList>
            <person name="Miao H."/>
            <person name="Wang L."/>
            <person name="Qu L."/>
            <person name="Liu H."/>
            <person name="Sun Y."/>
            <person name="Le M."/>
            <person name="Wang Q."/>
            <person name="Wei S."/>
            <person name="Zheng Y."/>
            <person name="Lin W."/>
            <person name="Duan Y."/>
            <person name="Cao H."/>
            <person name="Xiong S."/>
            <person name="Wang X."/>
            <person name="Wei L."/>
            <person name="Li C."/>
            <person name="Ma Q."/>
            <person name="Ju M."/>
            <person name="Zhao R."/>
            <person name="Li G."/>
            <person name="Mu C."/>
            <person name="Tian Q."/>
            <person name="Mei H."/>
            <person name="Zhang T."/>
            <person name="Gao T."/>
            <person name="Zhang H."/>
        </authorList>
    </citation>
    <scope>NUCLEOTIDE SEQUENCE</scope>
    <source>
        <strain evidence="2">KEN1</strain>
    </source>
</reference>
<feature type="region of interest" description="Disordered" evidence="1">
    <location>
        <begin position="41"/>
        <end position="70"/>
    </location>
</feature>
<sequence length="420" mass="46899">MPTLEKRDREAHSKWIPPRICMLGEGSRNWSIPEKRICKSKVAKNASSEALPKGDPKNGPEDRVEPGDPPCKGVIRMIAGGPIGGDSCHTRKAEVRKVYDATIKEVLDVEAVDDAPIIQFGRAEHFKPRNSHNDALVITALLANYEVGYIFIDSGSSTDILFGEVYDQMQLGNIPLEKVNTSLYGFTGEVVHPQGMISLPLRLGMEPTRKTRVLKFLVVDVPSPYNVILGRPTLNAFQAIISLYNMKIKFPTLGGVGEVQGDPLQSRKCYVEAVRKGQKRNPDEVLKEAPSCKQGKEEEVEQGPETEKGTPPKVQPIEEQLNIELILGDPDKTTRIDSRMNDDTRREIIQYLQLNIDIVAWTPQDLKGIDPKVITHDLNIDPHVKPVNQKKMHFGPEKDKIIQAEVDKLMAAGHIEELQF</sequence>
<gene>
    <name evidence="2" type="ORF">Slati_1717100</name>
</gene>
<reference evidence="2" key="1">
    <citation type="submission" date="2020-06" db="EMBL/GenBank/DDBJ databases">
        <authorList>
            <person name="Li T."/>
            <person name="Hu X."/>
            <person name="Zhang T."/>
            <person name="Song X."/>
            <person name="Zhang H."/>
            <person name="Dai N."/>
            <person name="Sheng W."/>
            <person name="Hou X."/>
            <person name="Wei L."/>
        </authorList>
    </citation>
    <scope>NUCLEOTIDE SEQUENCE</scope>
    <source>
        <strain evidence="2">KEN1</strain>
        <tissue evidence="2">Leaf</tissue>
    </source>
</reference>
<organism evidence="2">
    <name type="scientific">Sesamum latifolium</name>
    <dbReference type="NCBI Taxonomy" id="2727402"/>
    <lineage>
        <taxon>Eukaryota</taxon>
        <taxon>Viridiplantae</taxon>
        <taxon>Streptophyta</taxon>
        <taxon>Embryophyta</taxon>
        <taxon>Tracheophyta</taxon>
        <taxon>Spermatophyta</taxon>
        <taxon>Magnoliopsida</taxon>
        <taxon>eudicotyledons</taxon>
        <taxon>Gunneridae</taxon>
        <taxon>Pentapetalae</taxon>
        <taxon>asterids</taxon>
        <taxon>lamiids</taxon>
        <taxon>Lamiales</taxon>
        <taxon>Pedaliaceae</taxon>
        <taxon>Sesamum</taxon>
    </lineage>
</organism>
<dbReference type="PANTHER" id="PTHR33240:SF15">
    <property type="entry name" value="GAG-PRO-LIKE PROTEIN"/>
    <property type="match status" value="1"/>
</dbReference>
<dbReference type="Gene3D" id="3.10.10.10">
    <property type="entry name" value="HIV Type 1 Reverse Transcriptase, subunit A, domain 1"/>
    <property type="match status" value="1"/>
</dbReference>
<dbReference type="InterPro" id="IPR043502">
    <property type="entry name" value="DNA/RNA_pol_sf"/>
</dbReference>
<accession>A0AAW2WZR4</accession>
<name>A0AAW2WZR4_9LAMI</name>
<protein>
    <submittedName>
        <fullName evidence="2">Uncharacterized protein</fullName>
    </submittedName>
</protein>
<dbReference type="SUPFAM" id="SSF56672">
    <property type="entry name" value="DNA/RNA polymerases"/>
    <property type="match status" value="1"/>
</dbReference>
<feature type="region of interest" description="Disordered" evidence="1">
    <location>
        <begin position="280"/>
        <end position="315"/>
    </location>
</feature>
<dbReference type="EMBL" id="JACGWN010000006">
    <property type="protein sequence ID" value="KAL0445892.1"/>
    <property type="molecule type" value="Genomic_DNA"/>
</dbReference>
<proteinExistence type="predicted"/>
<comment type="caution">
    <text evidence="2">The sequence shown here is derived from an EMBL/GenBank/DDBJ whole genome shotgun (WGS) entry which is preliminary data.</text>
</comment>
<dbReference type="AlphaFoldDB" id="A0AAW2WZR4"/>